<keyword evidence="2" id="KW-1185">Reference proteome</keyword>
<organism evidence="1 2">
    <name type="scientific">Gemelliphila asaccharolytica</name>
    <dbReference type="NCBI Taxonomy" id="502393"/>
    <lineage>
        <taxon>Bacteria</taxon>
        <taxon>Bacillati</taxon>
        <taxon>Bacillota</taxon>
        <taxon>Bacilli</taxon>
        <taxon>Bacillales</taxon>
        <taxon>Gemellaceae</taxon>
        <taxon>Gemelliphila</taxon>
    </lineage>
</organism>
<protein>
    <submittedName>
        <fullName evidence="1">Uncharacterized protein</fullName>
    </submittedName>
</protein>
<comment type="caution">
    <text evidence="1">The sequence shown here is derived from an EMBL/GenBank/DDBJ whole genome shotgun (WGS) entry which is preliminary data.</text>
</comment>
<evidence type="ECO:0000313" key="1">
    <source>
        <dbReference type="EMBL" id="KXB57932.1"/>
    </source>
</evidence>
<reference evidence="1 2" key="1">
    <citation type="submission" date="2016-01" db="EMBL/GenBank/DDBJ databases">
        <authorList>
            <person name="Mitreva M."/>
            <person name="Pepin K.H."/>
            <person name="Mihindukulasuriya K.A."/>
            <person name="Fulton R."/>
            <person name="Fronick C."/>
            <person name="O'Laughlin M."/>
            <person name="Miner T."/>
            <person name="Herter B."/>
            <person name="Rosa B.A."/>
            <person name="Cordes M."/>
            <person name="Tomlinson C."/>
            <person name="Wollam A."/>
            <person name="Palsikar V.B."/>
            <person name="Mardis E.R."/>
            <person name="Wilson R.K."/>
        </authorList>
    </citation>
    <scope>NUCLEOTIDE SEQUENCE [LARGE SCALE GENOMIC DNA]</scope>
    <source>
        <strain evidence="1 2">KA00071</strain>
    </source>
</reference>
<gene>
    <name evidence="1" type="ORF">HMPREF1871_00724</name>
</gene>
<dbReference type="Proteomes" id="UP000070467">
    <property type="component" value="Unassembled WGS sequence"/>
</dbReference>
<name>A0ABR5TLP4_9BACL</name>
<accession>A0ABR5TLP4</accession>
<dbReference type="EMBL" id="LSDB01000026">
    <property type="protein sequence ID" value="KXB57932.1"/>
    <property type="molecule type" value="Genomic_DNA"/>
</dbReference>
<sequence length="43" mass="4281">MFTIYSDAYKFLVALSSTTPLPVSSTAANAKGPCALSAATAAA</sequence>
<evidence type="ECO:0000313" key="2">
    <source>
        <dbReference type="Proteomes" id="UP000070467"/>
    </source>
</evidence>
<proteinExistence type="predicted"/>